<dbReference type="GO" id="GO:0003941">
    <property type="term" value="F:L-serine ammonia-lyase activity"/>
    <property type="evidence" value="ECO:0007669"/>
    <property type="project" value="TreeGrafter"/>
</dbReference>
<evidence type="ECO:0000313" key="6">
    <source>
        <dbReference type="Proteomes" id="UP000186132"/>
    </source>
</evidence>
<dbReference type="PANTHER" id="PTHR48078:SF6">
    <property type="entry name" value="L-THREONINE DEHYDRATASE CATABOLIC TDCB"/>
    <property type="match status" value="1"/>
</dbReference>
<dbReference type="Pfam" id="PF00291">
    <property type="entry name" value="PALP"/>
    <property type="match status" value="1"/>
</dbReference>
<protein>
    <submittedName>
        <fullName evidence="5">L-threonine ammonia-lyase</fullName>
    </submittedName>
</protein>
<reference evidence="5 6" key="1">
    <citation type="submission" date="2016-11" db="EMBL/GenBank/DDBJ databases">
        <authorList>
            <person name="Jaros S."/>
            <person name="Januszkiewicz K."/>
            <person name="Wedrychowicz H."/>
        </authorList>
    </citation>
    <scope>NUCLEOTIDE SEQUENCE [LARGE SCALE GENOMIC DNA]</scope>
    <source>
        <strain evidence="5 6">DSM 45627</strain>
    </source>
</reference>
<dbReference type="PANTHER" id="PTHR48078">
    <property type="entry name" value="THREONINE DEHYDRATASE, MITOCHONDRIAL-RELATED"/>
    <property type="match status" value="1"/>
</dbReference>
<dbReference type="GO" id="GO:0009097">
    <property type="term" value="P:isoleucine biosynthetic process"/>
    <property type="evidence" value="ECO:0007669"/>
    <property type="project" value="TreeGrafter"/>
</dbReference>
<feature type="domain" description="Tryptophan synthase beta chain-like PALP" evidence="4">
    <location>
        <begin position="14"/>
        <end position="305"/>
    </location>
</feature>
<evidence type="ECO:0000256" key="3">
    <source>
        <dbReference type="ARBA" id="ARBA00023239"/>
    </source>
</evidence>
<dbReference type="GO" id="GO:0030170">
    <property type="term" value="F:pyridoxal phosphate binding"/>
    <property type="evidence" value="ECO:0007669"/>
    <property type="project" value="InterPro"/>
</dbReference>
<dbReference type="Proteomes" id="UP000186132">
    <property type="component" value="Unassembled WGS sequence"/>
</dbReference>
<dbReference type="InterPro" id="IPR036052">
    <property type="entry name" value="TrpB-like_PALP_sf"/>
</dbReference>
<gene>
    <name evidence="5" type="ORF">SAMN05443575_0286</name>
</gene>
<dbReference type="SUPFAM" id="SSF53686">
    <property type="entry name" value="Tryptophan synthase beta subunit-like PLP-dependent enzymes"/>
    <property type="match status" value="1"/>
</dbReference>
<dbReference type="AlphaFoldDB" id="A0A1M5CLW7"/>
<dbReference type="InterPro" id="IPR050147">
    <property type="entry name" value="Ser/Thr_Dehydratase"/>
</dbReference>
<dbReference type="NCBIfam" id="NF006094">
    <property type="entry name" value="PRK08246.1"/>
    <property type="match status" value="1"/>
</dbReference>
<sequence length="312" mass="32201">MITVHDVAAAEARIRPHVRRTPVLAVDEPELPGVAWLKLEFAQHTGSFKARGAFNRILAAQERGELDPAVGVVAASGGNAGLANAYAARQLGVPAHVFVPDSVPAGKLARLREYDAVVHVGGDQYADAYEAATIHVATTGAVLCHAYDQPEIVAGAGTLALELLADATPVDGVVIAVGGGGLAAGVATALDGRSRIVACEPETAATLHAAVAAGRPVDVAVGGVAADALGARRTGEIAFDVLHRAGRTAVTSVLVTDDDIVAARDWIWDRWRLLVEHSAATTVAALRTGAYRPEHGERLGVVLCGANTRRDA</sequence>
<keyword evidence="2" id="KW-0663">Pyridoxal phosphate</keyword>
<dbReference type="Gene3D" id="3.40.50.1100">
    <property type="match status" value="2"/>
</dbReference>
<evidence type="ECO:0000259" key="4">
    <source>
        <dbReference type="Pfam" id="PF00291"/>
    </source>
</evidence>
<dbReference type="GO" id="GO:0006567">
    <property type="term" value="P:L-threonine catabolic process"/>
    <property type="evidence" value="ECO:0007669"/>
    <property type="project" value="TreeGrafter"/>
</dbReference>
<evidence type="ECO:0000313" key="5">
    <source>
        <dbReference type="EMBL" id="SHF55666.1"/>
    </source>
</evidence>
<dbReference type="STRING" id="1206085.SAMN05443575_0286"/>
<dbReference type="EMBL" id="FQVU01000001">
    <property type="protein sequence ID" value="SHF55666.1"/>
    <property type="molecule type" value="Genomic_DNA"/>
</dbReference>
<accession>A0A1M5CLW7</accession>
<dbReference type="GO" id="GO:0004794">
    <property type="term" value="F:threonine deaminase activity"/>
    <property type="evidence" value="ECO:0007669"/>
    <property type="project" value="TreeGrafter"/>
</dbReference>
<evidence type="ECO:0000256" key="1">
    <source>
        <dbReference type="ARBA" id="ARBA00001933"/>
    </source>
</evidence>
<proteinExistence type="predicted"/>
<dbReference type="GO" id="GO:0006565">
    <property type="term" value="P:L-serine catabolic process"/>
    <property type="evidence" value="ECO:0007669"/>
    <property type="project" value="TreeGrafter"/>
</dbReference>
<comment type="cofactor">
    <cofactor evidence="1">
        <name>pyridoxal 5'-phosphate</name>
        <dbReference type="ChEBI" id="CHEBI:597326"/>
    </cofactor>
</comment>
<name>A0A1M5CLW7_9ACTN</name>
<dbReference type="RefSeq" id="WP_073385005.1">
    <property type="nucleotide sequence ID" value="NZ_FQVU01000001.1"/>
</dbReference>
<dbReference type="InterPro" id="IPR000634">
    <property type="entry name" value="Ser/Thr_deHydtase_PyrdxlP-BS"/>
</dbReference>
<dbReference type="PROSITE" id="PS00165">
    <property type="entry name" value="DEHYDRATASE_SER_THR"/>
    <property type="match status" value="1"/>
</dbReference>
<dbReference type="InterPro" id="IPR001926">
    <property type="entry name" value="TrpB-like_PALP"/>
</dbReference>
<keyword evidence="3 5" id="KW-0456">Lyase</keyword>
<evidence type="ECO:0000256" key="2">
    <source>
        <dbReference type="ARBA" id="ARBA00022898"/>
    </source>
</evidence>
<organism evidence="5 6">
    <name type="scientific">Jatrophihabitans endophyticus</name>
    <dbReference type="NCBI Taxonomy" id="1206085"/>
    <lineage>
        <taxon>Bacteria</taxon>
        <taxon>Bacillati</taxon>
        <taxon>Actinomycetota</taxon>
        <taxon>Actinomycetes</taxon>
        <taxon>Jatrophihabitantales</taxon>
        <taxon>Jatrophihabitantaceae</taxon>
        <taxon>Jatrophihabitans</taxon>
    </lineage>
</organism>
<keyword evidence="6" id="KW-1185">Reference proteome</keyword>